<reference evidence="1 2" key="1">
    <citation type="submission" date="2010-12" db="EMBL/GenBank/DDBJ databases">
        <authorList>
            <person name="Muzny D."/>
            <person name="Qin X."/>
            <person name="Buhay C."/>
            <person name="Dugan-Rocha S."/>
            <person name="Ding Y."/>
            <person name="Chen G."/>
            <person name="Hawes A."/>
            <person name="Holder M."/>
            <person name="Jhangiani S."/>
            <person name="Johnson A."/>
            <person name="Khan Z."/>
            <person name="Li Z."/>
            <person name="Liu W."/>
            <person name="Liu X."/>
            <person name="Perez L."/>
            <person name="Shen H."/>
            <person name="Wang Q."/>
            <person name="Watt J."/>
            <person name="Xi L."/>
            <person name="Xin Y."/>
            <person name="Zhou J."/>
            <person name="Deng J."/>
            <person name="Jiang H."/>
            <person name="Liu Y."/>
            <person name="Qu J."/>
            <person name="Song X.-Z."/>
            <person name="Zhang L."/>
            <person name="Villasana D."/>
            <person name="Johnson A."/>
            <person name="Liu J."/>
            <person name="Liyanage D."/>
            <person name="Lorensuhewa L."/>
            <person name="Robinson T."/>
            <person name="Song A."/>
            <person name="Song B.-B."/>
            <person name="Dinh H."/>
            <person name="Thornton R."/>
            <person name="Coyle M."/>
            <person name="Francisco L."/>
            <person name="Jackson L."/>
            <person name="Javaid M."/>
            <person name="Korchina V."/>
            <person name="Kovar C."/>
            <person name="Mata R."/>
            <person name="Mathew T."/>
            <person name="Ngo R."/>
            <person name="Nguyen L."/>
            <person name="Nguyen N."/>
            <person name="Okwuonu G."/>
            <person name="Ongeri F."/>
            <person name="Pham C."/>
            <person name="Simmons D."/>
            <person name="Wilczek-Boney K."/>
            <person name="Hale W."/>
            <person name="Jakkamsetti A."/>
            <person name="Pham P."/>
            <person name="Ruth R."/>
            <person name="San Lucas F."/>
            <person name="Warren J."/>
            <person name="Zhang J."/>
            <person name="Zhao Z."/>
            <person name="Zhou C."/>
            <person name="Zhu D."/>
            <person name="Lee S."/>
            <person name="Bess C."/>
            <person name="Blankenburg K."/>
            <person name="Forbes L."/>
            <person name="Fu Q."/>
            <person name="Gubbala S."/>
            <person name="Hirani K."/>
            <person name="Jayaseelan J.C."/>
            <person name="Lara F."/>
            <person name="Munidasa M."/>
            <person name="Palculict T."/>
            <person name="Patil S."/>
            <person name="Pu L.-L."/>
            <person name="Saada N."/>
            <person name="Tang L."/>
            <person name="Weissenberger G."/>
            <person name="Zhu Y."/>
            <person name="Hemphill L."/>
            <person name="Shang Y."/>
            <person name="Youmans B."/>
            <person name="Ayvaz T."/>
            <person name="Ross M."/>
            <person name="Santibanez J."/>
            <person name="Aqrawi P."/>
            <person name="Gross S."/>
            <person name="Joshi V."/>
            <person name="Fowler G."/>
            <person name="Nazareth L."/>
            <person name="Reid J."/>
            <person name="Worley K."/>
            <person name="Petrosino J."/>
            <person name="Highlander S."/>
            <person name="Gibbs R."/>
        </authorList>
    </citation>
    <scope>NUCLEOTIDE SEQUENCE [LARGE SCALE GENOMIC DNA]</scope>
    <source>
        <strain evidence="1 2">DSM 10105</strain>
    </source>
</reference>
<accession>E6JYZ3</accession>
<keyword evidence="2" id="KW-1185">Reference proteome</keyword>
<comment type="caution">
    <text evidence="1">The sequence shown here is derived from an EMBL/GenBank/DDBJ whole genome shotgun (WGS) entry which is preliminary data.</text>
</comment>
<gene>
    <name evidence="1" type="ORF">HMPREF0620_0933</name>
</gene>
<dbReference type="Proteomes" id="UP000004946">
    <property type="component" value="Chromosome"/>
</dbReference>
<evidence type="ECO:0000313" key="2">
    <source>
        <dbReference type="Proteomes" id="UP000004946"/>
    </source>
</evidence>
<protein>
    <submittedName>
        <fullName evidence="1">Uncharacterized protein</fullName>
    </submittedName>
</protein>
<sequence>MALAEISLKFLSMKNCDKAKSEAKNETQNEIKNEASDFVGEIAYHYDAKRKSCGLSLPEERVCGRIPD</sequence>
<dbReference type="AlphaFoldDB" id="E6JYZ3"/>
<dbReference type="EMBL" id="AEON01000001">
    <property type="protein sequence ID" value="EFT83928.1"/>
    <property type="molecule type" value="Genomic_DNA"/>
</dbReference>
<dbReference type="HOGENOM" id="CLU_2790165_0_0_11"/>
<evidence type="ECO:0000313" key="1">
    <source>
        <dbReference type="EMBL" id="EFT83928.1"/>
    </source>
</evidence>
<organism evidence="1 2">
    <name type="scientific">Parascardovia denticolens DSM 10105 = JCM 12538</name>
    <dbReference type="NCBI Taxonomy" id="864564"/>
    <lineage>
        <taxon>Bacteria</taxon>
        <taxon>Bacillati</taxon>
        <taxon>Actinomycetota</taxon>
        <taxon>Actinomycetes</taxon>
        <taxon>Bifidobacteriales</taxon>
        <taxon>Bifidobacteriaceae</taxon>
        <taxon>Parascardovia</taxon>
    </lineage>
</organism>
<proteinExistence type="predicted"/>
<name>E6JYZ3_PARDN</name>